<evidence type="ECO:0000256" key="2">
    <source>
        <dbReference type="ARBA" id="ARBA00022801"/>
    </source>
</evidence>
<dbReference type="PANTHER" id="PTHR43213">
    <property type="entry name" value="BIFUNCTIONAL DTTP/UTP PYROPHOSPHATASE/METHYLTRANSFERASE PROTEIN-RELATED"/>
    <property type="match status" value="1"/>
</dbReference>
<comment type="catalytic activity">
    <reaction evidence="4">
        <text>UTP + H2O = UMP + diphosphate + H(+)</text>
        <dbReference type="Rhea" id="RHEA:29395"/>
        <dbReference type="ChEBI" id="CHEBI:15377"/>
        <dbReference type="ChEBI" id="CHEBI:15378"/>
        <dbReference type="ChEBI" id="CHEBI:33019"/>
        <dbReference type="ChEBI" id="CHEBI:46398"/>
        <dbReference type="ChEBI" id="CHEBI:57865"/>
        <dbReference type="EC" id="3.6.1.9"/>
    </reaction>
</comment>
<evidence type="ECO:0000256" key="3">
    <source>
        <dbReference type="ARBA" id="ARBA00023080"/>
    </source>
</evidence>
<feature type="site" description="Important for substrate specificity" evidence="4">
    <location>
        <position position="11"/>
    </location>
</feature>
<keyword evidence="6" id="KW-1185">Reference proteome</keyword>
<dbReference type="AlphaFoldDB" id="A0A917HQ15"/>
<feature type="site" description="Important for substrate specificity" evidence="4">
    <location>
        <position position="151"/>
    </location>
</feature>
<reference evidence="5" key="2">
    <citation type="submission" date="2020-09" db="EMBL/GenBank/DDBJ databases">
        <authorList>
            <person name="Sun Q."/>
            <person name="Zhou Y."/>
        </authorList>
    </citation>
    <scope>NUCLEOTIDE SEQUENCE</scope>
    <source>
        <strain evidence="5">CGMCC 1.12195</strain>
    </source>
</reference>
<accession>A0A917HQ15</accession>
<name>A0A917HQ15_9SPHI</name>
<organism evidence="5 6">
    <name type="scientific">Parapedobacter pyrenivorans</name>
    <dbReference type="NCBI Taxonomy" id="1305674"/>
    <lineage>
        <taxon>Bacteria</taxon>
        <taxon>Pseudomonadati</taxon>
        <taxon>Bacteroidota</taxon>
        <taxon>Sphingobacteriia</taxon>
        <taxon>Sphingobacteriales</taxon>
        <taxon>Sphingobacteriaceae</taxon>
        <taxon>Parapedobacter</taxon>
    </lineage>
</organism>
<dbReference type="RefSeq" id="WP_188505758.1">
    <property type="nucleotide sequence ID" value="NZ_BMER01000001.1"/>
</dbReference>
<dbReference type="Pfam" id="PF02545">
    <property type="entry name" value="Maf"/>
    <property type="match status" value="1"/>
</dbReference>
<comment type="caution">
    <text evidence="4">Lacks conserved residue(s) required for the propagation of feature annotation.</text>
</comment>
<dbReference type="CDD" id="cd00555">
    <property type="entry name" value="Maf"/>
    <property type="match status" value="1"/>
</dbReference>
<comment type="similarity">
    <text evidence="4">Belongs to the Maf family. YhdE subfamily.</text>
</comment>
<sequence length="185" mass="20663">MKIILASQSPRRRELLALMGIPFEVALREVDESFPDQLDPIAAVRHIAEKKARAFIDGAKDELVITADTIVTIDGQILGKPVDAVHATEMLTQLSGQKHEVITAVALLHKGKIKLFHEVTEVYFRVITIEEIEHYIEHFKPFDKAGAYGIQEWIGVVAVDKIVGSYMNVVGLPTARLSKELHNFL</sequence>
<comment type="function">
    <text evidence="4">Nucleoside triphosphate pyrophosphatase that hydrolyzes dTTP and UTP. May have a dual role in cell division arrest and in preventing the incorporation of modified nucleotides into cellular nucleic acids.</text>
</comment>
<evidence type="ECO:0000256" key="4">
    <source>
        <dbReference type="HAMAP-Rule" id="MF_00528"/>
    </source>
</evidence>
<keyword evidence="4" id="KW-0963">Cytoplasm</keyword>
<dbReference type="GO" id="GO:0005737">
    <property type="term" value="C:cytoplasm"/>
    <property type="evidence" value="ECO:0007669"/>
    <property type="project" value="UniProtKB-SubCell"/>
</dbReference>
<dbReference type="Proteomes" id="UP000660862">
    <property type="component" value="Unassembled WGS sequence"/>
</dbReference>
<comment type="catalytic activity">
    <reaction evidence="4">
        <text>dTTP + H2O = dTMP + diphosphate + H(+)</text>
        <dbReference type="Rhea" id="RHEA:28534"/>
        <dbReference type="ChEBI" id="CHEBI:15377"/>
        <dbReference type="ChEBI" id="CHEBI:15378"/>
        <dbReference type="ChEBI" id="CHEBI:33019"/>
        <dbReference type="ChEBI" id="CHEBI:37568"/>
        <dbReference type="ChEBI" id="CHEBI:63528"/>
        <dbReference type="EC" id="3.6.1.9"/>
    </reaction>
</comment>
<keyword evidence="3 4" id="KW-0546">Nucleotide metabolism</keyword>
<feature type="site" description="Important for substrate specificity" evidence="4">
    <location>
        <position position="69"/>
    </location>
</feature>
<dbReference type="PIRSF" id="PIRSF006305">
    <property type="entry name" value="Maf"/>
    <property type="match status" value="1"/>
</dbReference>
<protein>
    <recommendedName>
        <fullName evidence="4">dTTP/UTP pyrophosphatase</fullName>
        <shortName evidence="4">dTTPase/UTPase</shortName>
        <ecNumber evidence="4">3.6.1.9</ecNumber>
    </recommendedName>
    <alternativeName>
        <fullName evidence="4">Nucleoside triphosphate pyrophosphatase</fullName>
    </alternativeName>
    <alternativeName>
        <fullName evidence="4">Nucleotide pyrophosphatase</fullName>
        <shortName evidence="4">Nucleotide PPase</shortName>
    </alternativeName>
</protein>
<dbReference type="EMBL" id="BMER01000001">
    <property type="protein sequence ID" value="GGG86667.1"/>
    <property type="molecule type" value="Genomic_DNA"/>
</dbReference>
<dbReference type="EC" id="3.6.1.9" evidence="4"/>
<comment type="cofactor">
    <cofactor evidence="1 4">
        <name>a divalent metal cation</name>
        <dbReference type="ChEBI" id="CHEBI:60240"/>
    </cofactor>
</comment>
<evidence type="ECO:0000313" key="6">
    <source>
        <dbReference type="Proteomes" id="UP000660862"/>
    </source>
</evidence>
<gene>
    <name evidence="5" type="ORF">GCM10007415_20350</name>
</gene>
<keyword evidence="2 4" id="KW-0378">Hydrolase</keyword>
<dbReference type="GO" id="GO:0047429">
    <property type="term" value="F:nucleoside triphosphate diphosphatase activity"/>
    <property type="evidence" value="ECO:0007669"/>
    <property type="project" value="UniProtKB-EC"/>
</dbReference>
<reference evidence="5" key="1">
    <citation type="journal article" date="2014" name="Int. J. Syst. Evol. Microbiol.">
        <title>Complete genome sequence of Corynebacterium casei LMG S-19264T (=DSM 44701T), isolated from a smear-ripened cheese.</title>
        <authorList>
            <consortium name="US DOE Joint Genome Institute (JGI-PGF)"/>
            <person name="Walter F."/>
            <person name="Albersmeier A."/>
            <person name="Kalinowski J."/>
            <person name="Ruckert C."/>
        </authorList>
    </citation>
    <scope>NUCLEOTIDE SEQUENCE</scope>
    <source>
        <strain evidence="5">CGMCC 1.12195</strain>
    </source>
</reference>
<dbReference type="SUPFAM" id="SSF52972">
    <property type="entry name" value="ITPase-like"/>
    <property type="match status" value="1"/>
</dbReference>
<comment type="subcellular location">
    <subcellularLocation>
        <location evidence="4">Cytoplasm</location>
    </subcellularLocation>
</comment>
<dbReference type="Gene3D" id="3.90.950.10">
    <property type="match status" value="1"/>
</dbReference>
<dbReference type="PANTHER" id="PTHR43213:SF5">
    <property type="entry name" value="BIFUNCTIONAL DTTP_UTP PYROPHOSPHATASE_METHYLTRANSFERASE PROTEIN-RELATED"/>
    <property type="match status" value="1"/>
</dbReference>
<dbReference type="NCBIfam" id="TIGR00172">
    <property type="entry name" value="maf"/>
    <property type="match status" value="1"/>
</dbReference>
<proteinExistence type="inferred from homology"/>
<dbReference type="InterPro" id="IPR003697">
    <property type="entry name" value="Maf-like"/>
</dbReference>
<evidence type="ECO:0000313" key="5">
    <source>
        <dbReference type="EMBL" id="GGG86667.1"/>
    </source>
</evidence>
<comment type="caution">
    <text evidence="5">The sequence shown here is derived from an EMBL/GenBank/DDBJ whole genome shotgun (WGS) entry which is preliminary data.</text>
</comment>
<dbReference type="HAMAP" id="MF_00528">
    <property type="entry name" value="Maf"/>
    <property type="match status" value="1"/>
</dbReference>
<evidence type="ECO:0000256" key="1">
    <source>
        <dbReference type="ARBA" id="ARBA00001968"/>
    </source>
</evidence>
<feature type="active site" description="Proton acceptor" evidence="4">
    <location>
        <position position="68"/>
    </location>
</feature>
<dbReference type="InterPro" id="IPR029001">
    <property type="entry name" value="ITPase-like_fam"/>
</dbReference>
<dbReference type="GO" id="GO:0009117">
    <property type="term" value="P:nucleotide metabolic process"/>
    <property type="evidence" value="ECO:0007669"/>
    <property type="project" value="UniProtKB-KW"/>
</dbReference>